<dbReference type="GO" id="GO:0046677">
    <property type="term" value="P:response to antibiotic"/>
    <property type="evidence" value="ECO:0007669"/>
    <property type="project" value="UniProtKB-KW"/>
</dbReference>
<feature type="transmembrane region" description="Helical" evidence="10">
    <location>
        <begin position="170"/>
        <end position="189"/>
    </location>
</feature>
<feature type="transmembrane region" description="Helical" evidence="10">
    <location>
        <begin position="94"/>
        <end position="117"/>
    </location>
</feature>
<evidence type="ECO:0000256" key="7">
    <source>
        <dbReference type="ARBA" id="ARBA00022989"/>
    </source>
</evidence>
<evidence type="ECO:0000256" key="1">
    <source>
        <dbReference type="ARBA" id="ARBA00004651"/>
    </source>
</evidence>
<evidence type="ECO:0000256" key="6">
    <source>
        <dbReference type="ARBA" id="ARBA00022692"/>
    </source>
</evidence>
<proteinExistence type="inferred from homology"/>
<dbReference type="GO" id="GO:0005886">
    <property type="term" value="C:plasma membrane"/>
    <property type="evidence" value="ECO:0007669"/>
    <property type="project" value="UniProtKB-SubCell"/>
</dbReference>
<dbReference type="InterPro" id="IPR045070">
    <property type="entry name" value="MATE_MepA-like"/>
</dbReference>
<protein>
    <recommendedName>
        <fullName evidence="3">Multidrug export protein MepA</fullName>
    </recommendedName>
</protein>
<dbReference type="InterPro" id="IPR048279">
    <property type="entry name" value="MdtK-like"/>
</dbReference>
<dbReference type="Proteomes" id="UP000823886">
    <property type="component" value="Unassembled WGS sequence"/>
</dbReference>
<evidence type="ECO:0000256" key="3">
    <source>
        <dbReference type="ARBA" id="ARBA00022106"/>
    </source>
</evidence>
<feature type="transmembrane region" description="Helical" evidence="10">
    <location>
        <begin position="364"/>
        <end position="383"/>
    </location>
</feature>
<feature type="transmembrane region" description="Helical" evidence="10">
    <location>
        <begin position="227"/>
        <end position="247"/>
    </location>
</feature>
<evidence type="ECO:0000256" key="2">
    <source>
        <dbReference type="ARBA" id="ARBA00008417"/>
    </source>
</evidence>
<dbReference type="Pfam" id="PF01554">
    <property type="entry name" value="MatE"/>
    <property type="match status" value="2"/>
</dbReference>
<dbReference type="PANTHER" id="PTHR43823:SF3">
    <property type="entry name" value="MULTIDRUG EXPORT PROTEIN MEPA"/>
    <property type="match status" value="1"/>
</dbReference>
<keyword evidence="4" id="KW-0813">Transport</keyword>
<gene>
    <name evidence="11" type="ORF">H9753_03585</name>
</gene>
<feature type="transmembrane region" description="Helical" evidence="10">
    <location>
        <begin position="423"/>
        <end position="442"/>
    </location>
</feature>
<feature type="transmembrane region" description="Helical" evidence="10">
    <location>
        <begin position="195"/>
        <end position="215"/>
    </location>
</feature>
<evidence type="ECO:0000313" key="12">
    <source>
        <dbReference type="Proteomes" id="UP000823886"/>
    </source>
</evidence>
<feature type="transmembrane region" description="Helical" evidence="10">
    <location>
        <begin position="137"/>
        <end position="158"/>
    </location>
</feature>
<dbReference type="GO" id="GO:0042910">
    <property type="term" value="F:xenobiotic transmembrane transporter activity"/>
    <property type="evidence" value="ECO:0007669"/>
    <property type="project" value="InterPro"/>
</dbReference>
<dbReference type="GO" id="GO:0015297">
    <property type="term" value="F:antiporter activity"/>
    <property type="evidence" value="ECO:0007669"/>
    <property type="project" value="InterPro"/>
</dbReference>
<dbReference type="InterPro" id="IPR002528">
    <property type="entry name" value="MATE_fam"/>
</dbReference>
<feature type="transmembrane region" description="Helical" evidence="10">
    <location>
        <begin position="325"/>
        <end position="344"/>
    </location>
</feature>
<comment type="subcellular location">
    <subcellularLocation>
        <location evidence="1">Cell membrane</location>
        <topology evidence="1">Multi-pass membrane protein</topology>
    </subcellularLocation>
</comment>
<dbReference type="PANTHER" id="PTHR43823">
    <property type="entry name" value="SPORULATION PROTEIN YKVU"/>
    <property type="match status" value="1"/>
</dbReference>
<evidence type="ECO:0000256" key="10">
    <source>
        <dbReference type="SAM" id="Phobius"/>
    </source>
</evidence>
<feature type="transmembrane region" description="Helical" evidence="10">
    <location>
        <begin position="16"/>
        <end position="37"/>
    </location>
</feature>
<keyword evidence="6 10" id="KW-0812">Transmembrane</keyword>
<accession>A0A9D2PKD8</accession>
<reference evidence="11" key="1">
    <citation type="journal article" date="2021" name="PeerJ">
        <title>Extensive microbial diversity within the chicken gut microbiome revealed by metagenomics and culture.</title>
        <authorList>
            <person name="Gilroy R."/>
            <person name="Ravi A."/>
            <person name="Getino M."/>
            <person name="Pursley I."/>
            <person name="Horton D.L."/>
            <person name="Alikhan N.F."/>
            <person name="Baker D."/>
            <person name="Gharbi K."/>
            <person name="Hall N."/>
            <person name="Watson M."/>
            <person name="Adriaenssens E.M."/>
            <person name="Foster-Nyarko E."/>
            <person name="Jarju S."/>
            <person name="Secka A."/>
            <person name="Antonio M."/>
            <person name="Oren A."/>
            <person name="Chaudhuri R.R."/>
            <person name="La Ragione R."/>
            <person name="Hildebrand F."/>
            <person name="Pallen M.J."/>
        </authorList>
    </citation>
    <scope>NUCLEOTIDE SEQUENCE</scope>
    <source>
        <strain evidence="11">ChiBcec2-3848</strain>
    </source>
</reference>
<keyword evidence="5" id="KW-1003">Cell membrane</keyword>
<keyword evidence="9" id="KW-0046">Antibiotic resistance</keyword>
<feature type="transmembrane region" description="Helical" evidence="10">
    <location>
        <begin position="57"/>
        <end position="82"/>
    </location>
</feature>
<organism evidence="11 12">
    <name type="scientific">Candidatus Blautia merdavium</name>
    <dbReference type="NCBI Taxonomy" id="2838494"/>
    <lineage>
        <taxon>Bacteria</taxon>
        <taxon>Bacillati</taxon>
        <taxon>Bacillota</taxon>
        <taxon>Clostridia</taxon>
        <taxon>Lachnospirales</taxon>
        <taxon>Lachnospiraceae</taxon>
        <taxon>Blautia</taxon>
    </lineage>
</organism>
<evidence type="ECO:0000313" key="11">
    <source>
        <dbReference type="EMBL" id="HJC62688.1"/>
    </source>
</evidence>
<keyword evidence="8 10" id="KW-0472">Membrane</keyword>
<reference evidence="11" key="2">
    <citation type="submission" date="2021-04" db="EMBL/GenBank/DDBJ databases">
        <authorList>
            <person name="Gilroy R."/>
        </authorList>
    </citation>
    <scope>NUCLEOTIDE SEQUENCE</scope>
    <source>
        <strain evidence="11">ChiBcec2-3848</strain>
    </source>
</reference>
<sequence length="463" mass="50025">MKEAGNPLAAEKITSLLVRFAVPSIIAMLVSSLYNIVDQFFIGRSVGMLGNAATNVAFPLSITCTALSLLCGVGGAANFNLHMGGREEEKAKKFAGGAIGMMVILGIALCAVVRIFLKPLMIAFGATDQILDYALTYTGITSWGFPFLIVATGGSNLIRADGSPRFSMACTLTGAVINTILDPLFIFGFDMGIAGAAYATVIGQVVSGILVLGYLSRFKTVKIPKRALLPSGAVWLGVLSLGIAPFFNQLSMMIVQIVMNNTLTYYGSQSVYGSDIPLACAGIISKVGMIFFSIIIGISQGIQPIISFNYGARDGERVKETYKKAVTAALCISFCSFLLFQTFPRQIVGIFGSGSEEYFDFAEKFFRIYMFCTFINGIQPITANTFTSIGKATKGLFISLTRQIIFLLPLLLILPIFWGIQGVMYAAPVADSIAAVLSICFIRREFRLLDQMEKLEKKTLDLK</sequence>
<evidence type="ECO:0000256" key="8">
    <source>
        <dbReference type="ARBA" id="ARBA00023136"/>
    </source>
</evidence>
<comment type="similarity">
    <text evidence="2">Belongs to the multi antimicrobial extrusion (MATE) (TC 2.A.66.1) family. MepA subfamily.</text>
</comment>
<evidence type="ECO:0000256" key="9">
    <source>
        <dbReference type="ARBA" id="ARBA00023251"/>
    </source>
</evidence>
<dbReference type="PIRSF" id="PIRSF006603">
    <property type="entry name" value="DinF"/>
    <property type="match status" value="1"/>
</dbReference>
<evidence type="ECO:0000256" key="4">
    <source>
        <dbReference type="ARBA" id="ARBA00022448"/>
    </source>
</evidence>
<evidence type="ECO:0000256" key="5">
    <source>
        <dbReference type="ARBA" id="ARBA00022475"/>
    </source>
</evidence>
<dbReference type="InterPro" id="IPR051327">
    <property type="entry name" value="MATE_MepA_subfamily"/>
</dbReference>
<dbReference type="EMBL" id="DWVZ01000046">
    <property type="protein sequence ID" value="HJC62688.1"/>
    <property type="molecule type" value="Genomic_DNA"/>
</dbReference>
<name>A0A9D2PKD8_9FIRM</name>
<dbReference type="CDD" id="cd13143">
    <property type="entry name" value="MATE_MepA_like"/>
    <property type="match status" value="1"/>
</dbReference>
<feature type="transmembrane region" description="Helical" evidence="10">
    <location>
        <begin position="395"/>
        <end position="417"/>
    </location>
</feature>
<keyword evidence="7 10" id="KW-1133">Transmembrane helix</keyword>
<dbReference type="AlphaFoldDB" id="A0A9D2PKD8"/>
<comment type="caution">
    <text evidence="11">The sequence shown here is derived from an EMBL/GenBank/DDBJ whole genome shotgun (WGS) entry which is preliminary data.</text>
</comment>